<protein>
    <recommendedName>
        <fullName evidence="10">TonB C-terminal domain-containing protein</fullName>
    </recommendedName>
</protein>
<dbReference type="PROSITE" id="PS52015">
    <property type="entry name" value="TONB_CTD"/>
    <property type="match status" value="1"/>
</dbReference>
<evidence type="ECO:0000256" key="1">
    <source>
        <dbReference type="ARBA" id="ARBA00004383"/>
    </source>
</evidence>
<dbReference type="Gene3D" id="3.30.1150.10">
    <property type="match status" value="2"/>
</dbReference>
<dbReference type="GO" id="GO:0031992">
    <property type="term" value="F:energy transducer activity"/>
    <property type="evidence" value="ECO:0007669"/>
    <property type="project" value="TreeGrafter"/>
</dbReference>
<keyword evidence="8" id="KW-1133">Transmembrane helix</keyword>
<reference evidence="11" key="1">
    <citation type="journal article" date="2014" name="Int. J. Syst. Evol. Microbiol.">
        <title>Complete genome sequence of Corynebacterium casei LMG S-19264T (=DSM 44701T), isolated from a smear-ripened cheese.</title>
        <authorList>
            <consortium name="US DOE Joint Genome Institute (JGI-PGF)"/>
            <person name="Walter F."/>
            <person name="Albersmeier A."/>
            <person name="Kalinowski J."/>
            <person name="Ruckert C."/>
        </authorList>
    </citation>
    <scope>NUCLEOTIDE SEQUENCE</scope>
    <source>
        <strain evidence="11">CGMCC 1.15966</strain>
    </source>
</reference>
<proteinExistence type="inferred from homology"/>
<dbReference type="InterPro" id="IPR037682">
    <property type="entry name" value="TonB_C"/>
</dbReference>
<comment type="similarity">
    <text evidence="2">Belongs to the TonB family.</text>
</comment>
<feature type="domain" description="TonB C-terminal" evidence="10">
    <location>
        <begin position="131"/>
        <end position="226"/>
    </location>
</feature>
<dbReference type="InterPro" id="IPR051045">
    <property type="entry name" value="TonB-dependent_transducer"/>
</dbReference>
<accession>A0A8H9G2C9</accession>
<evidence type="ECO:0000256" key="9">
    <source>
        <dbReference type="ARBA" id="ARBA00023136"/>
    </source>
</evidence>
<organism evidence="11 12">
    <name type="scientific">Sphingobacterium cellulitidis</name>
    <dbReference type="NCBI Taxonomy" id="1768011"/>
    <lineage>
        <taxon>Bacteria</taxon>
        <taxon>Pseudomonadati</taxon>
        <taxon>Bacteroidota</taxon>
        <taxon>Sphingobacteriia</taxon>
        <taxon>Sphingobacteriales</taxon>
        <taxon>Sphingobacteriaceae</taxon>
        <taxon>Sphingobacterium</taxon>
    </lineage>
</organism>
<sequence length="229" mass="25509">MRLLILLLLLPFVGLGQQVDPEPPSGVDKFVEYLNVNFPAKRTDSEKKLQGEIVLELRISESGKVDSIHIVKNVGENGALDLIKAIKQAGDWTAGKENGKDVAKWVRFPYAIPGMSVIDKSSKITGAKPVDGDAEFDLKFYKNFRYPEKALNAGIQGDFVLSFDIKANGDPTNIKLEDDPGYELADAAIRALRRAGKWTPAKDADGKDLNYRTTYKFTLSIKEFRTRIF</sequence>
<reference evidence="11" key="2">
    <citation type="submission" date="2020-09" db="EMBL/GenBank/DDBJ databases">
        <authorList>
            <person name="Sun Q."/>
            <person name="Zhou Y."/>
        </authorList>
    </citation>
    <scope>NUCLEOTIDE SEQUENCE</scope>
    <source>
        <strain evidence="11">CGMCC 1.15966</strain>
    </source>
</reference>
<keyword evidence="6" id="KW-0812">Transmembrane</keyword>
<dbReference type="EMBL" id="BMKM01000011">
    <property type="protein sequence ID" value="GGE30953.1"/>
    <property type="molecule type" value="Genomic_DNA"/>
</dbReference>
<evidence type="ECO:0000256" key="5">
    <source>
        <dbReference type="ARBA" id="ARBA00022519"/>
    </source>
</evidence>
<evidence type="ECO:0000259" key="10">
    <source>
        <dbReference type="PROSITE" id="PS52015"/>
    </source>
</evidence>
<evidence type="ECO:0000256" key="4">
    <source>
        <dbReference type="ARBA" id="ARBA00022475"/>
    </source>
</evidence>
<keyword evidence="9" id="KW-0472">Membrane</keyword>
<keyword evidence="3" id="KW-0813">Transport</keyword>
<comment type="subcellular location">
    <subcellularLocation>
        <location evidence="1">Cell inner membrane</location>
        <topology evidence="1">Single-pass membrane protein</topology>
        <orientation evidence="1">Periplasmic side</orientation>
    </subcellularLocation>
</comment>
<evidence type="ECO:0000256" key="7">
    <source>
        <dbReference type="ARBA" id="ARBA00022927"/>
    </source>
</evidence>
<evidence type="ECO:0000313" key="12">
    <source>
        <dbReference type="Proteomes" id="UP000614460"/>
    </source>
</evidence>
<dbReference type="PANTHER" id="PTHR33446:SF2">
    <property type="entry name" value="PROTEIN TONB"/>
    <property type="match status" value="1"/>
</dbReference>
<dbReference type="GO" id="GO:0015031">
    <property type="term" value="P:protein transport"/>
    <property type="evidence" value="ECO:0007669"/>
    <property type="project" value="UniProtKB-KW"/>
</dbReference>
<keyword evidence="4" id="KW-1003">Cell membrane</keyword>
<evidence type="ECO:0000256" key="8">
    <source>
        <dbReference type="ARBA" id="ARBA00022989"/>
    </source>
</evidence>
<evidence type="ECO:0000256" key="6">
    <source>
        <dbReference type="ARBA" id="ARBA00022692"/>
    </source>
</evidence>
<gene>
    <name evidence="11" type="ORF">GCM10011516_30870</name>
</gene>
<keyword evidence="7" id="KW-0653">Protein transport</keyword>
<dbReference type="Proteomes" id="UP000614460">
    <property type="component" value="Unassembled WGS sequence"/>
</dbReference>
<dbReference type="NCBIfam" id="TIGR01352">
    <property type="entry name" value="tonB_Cterm"/>
    <property type="match status" value="1"/>
</dbReference>
<dbReference type="PANTHER" id="PTHR33446">
    <property type="entry name" value="PROTEIN TONB-RELATED"/>
    <property type="match status" value="1"/>
</dbReference>
<evidence type="ECO:0000256" key="2">
    <source>
        <dbReference type="ARBA" id="ARBA00006555"/>
    </source>
</evidence>
<keyword evidence="5" id="KW-0997">Cell inner membrane</keyword>
<dbReference type="GO" id="GO:0098797">
    <property type="term" value="C:plasma membrane protein complex"/>
    <property type="evidence" value="ECO:0007669"/>
    <property type="project" value="TreeGrafter"/>
</dbReference>
<dbReference type="GO" id="GO:0055085">
    <property type="term" value="P:transmembrane transport"/>
    <property type="evidence" value="ECO:0007669"/>
    <property type="project" value="InterPro"/>
</dbReference>
<dbReference type="AlphaFoldDB" id="A0A8H9G2C9"/>
<keyword evidence="12" id="KW-1185">Reference proteome</keyword>
<dbReference type="Pfam" id="PF03544">
    <property type="entry name" value="TonB_C"/>
    <property type="match status" value="2"/>
</dbReference>
<name>A0A8H9G2C9_9SPHI</name>
<dbReference type="InterPro" id="IPR006260">
    <property type="entry name" value="TonB/TolA_C"/>
</dbReference>
<dbReference type="SUPFAM" id="SSF74653">
    <property type="entry name" value="TolA/TonB C-terminal domain"/>
    <property type="match status" value="2"/>
</dbReference>
<evidence type="ECO:0000256" key="3">
    <source>
        <dbReference type="ARBA" id="ARBA00022448"/>
    </source>
</evidence>
<comment type="caution">
    <text evidence="11">The sequence shown here is derived from an EMBL/GenBank/DDBJ whole genome shotgun (WGS) entry which is preliminary data.</text>
</comment>
<dbReference type="RefSeq" id="WP_094258492.1">
    <property type="nucleotide sequence ID" value="NZ_BMKM01000011.1"/>
</dbReference>
<evidence type="ECO:0000313" key="11">
    <source>
        <dbReference type="EMBL" id="GGE30953.1"/>
    </source>
</evidence>